<dbReference type="SUPFAM" id="SSF55658">
    <property type="entry name" value="L9 N-domain-like"/>
    <property type="match status" value="1"/>
</dbReference>
<feature type="compositionally biased region" description="Polar residues" evidence="1">
    <location>
        <begin position="173"/>
        <end position="185"/>
    </location>
</feature>
<keyword evidence="3" id="KW-1185">Reference proteome</keyword>
<gene>
    <name evidence="2" type="ORF">DFH08DRAFT_958997</name>
</gene>
<sequence>MPPPGQPRCRPPYWAEKGHEDPFAFCAKGNKLYVVSNGTLEGIFSSESRARKQVEGVSRGRWRKAKTWDAAILLWNESCDAFHDDGCPSPKPSPPPKLKPSPKPNPSPQSEPANRPTTFYMEDQHSRSTAFPISAFEAGLRMSWLSASSAPVSSAPLPGPSTPPRSCPHRRSQTTGQFSASTPKRQTPREPPHSPLAMMDAVEAFSRMGVDNPSAETLPAKQWAIAGVNKFFAARIDAIDHILTVHLRQADLMGSRNVKKLRAFIRGVEYVPEPGDIELPDD</sequence>
<reference evidence="2" key="1">
    <citation type="submission" date="2023-03" db="EMBL/GenBank/DDBJ databases">
        <title>Massive genome expansion in bonnet fungi (Mycena s.s.) driven by repeated elements and novel gene families across ecological guilds.</title>
        <authorList>
            <consortium name="Lawrence Berkeley National Laboratory"/>
            <person name="Harder C.B."/>
            <person name="Miyauchi S."/>
            <person name="Viragh M."/>
            <person name="Kuo A."/>
            <person name="Thoen E."/>
            <person name="Andreopoulos B."/>
            <person name="Lu D."/>
            <person name="Skrede I."/>
            <person name="Drula E."/>
            <person name="Henrissat B."/>
            <person name="Morin E."/>
            <person name="Kohler A."/>
            <person name="Barry K."/>
            <person name="LaButti K."/>
            <person name="Morin E."/>
            <person name="Salamov A."/>
            <person name="Lipzen A."/>
            <person name="Mereny Z."/>
            <person name="Hegedus B."/>
            <person name="Baldrian P."/>
            <person name="Stursova M."/>
            <person name="Weitz H."/>
            <person name="Taylor A."/>
            <person name="Grigoriev I.V."/>
            <person name="Nagy L.G."/>
            <person name="Martin F."/>
            <person name="Kauserud H."/>
        </authorList>
    </citation>
    <scope>NUCLEOTIDE SEQUENCE</scope>
    <source>
        <strain evidence="2">CBHHK002</strain>
    </source>
</reference>
<evidence type="ECO:0000313" key="2">
    <source>
        <dbReference type="EMBL" id="KAJ7350073.1"/>
    </source>
</evidence>
<protein>
    <submittedName>
        <fullName evidence="2">Uncharacterized protein</fullName>
    </submittedName>
</protein>
<organism evidence="2 3">
    <name type="scientific">Mycena albidolilacea</name>
    <dbReference type="NCBI Taxonomy" id="1033008"/>
    <lineage>
        <taxon>Eukaryota</taxon>
        <taxon>Fungi</taxon>
        <taxon>Dikarya</taxon>
        <taxon>Basidiomycota</taxon>
        <taxon>Agaricomycotina</taxon>
        <taxon>Agaricomycetes</taxon>
        <taxon>Agaricomycetidae</taxon>
        <taxon>Agaricales</taxon>
        <taxon>Marasmiineae</taxon>
        <taxon>Mycenaceae</taxon>
        <taxon>Mycena</taxon>
    </lineage>
</organism>
<feature type="compositionally biased region" description="Pro residues" evidence="1">
    <location>
        <begin position="157"/>
        <end position="166"/>
    </location>
</feature>
<comment type="caution">
    <text evidence="2">The sequence shown here is derived from an EMBL/GenBank/DDBJ whole genome shotgun (WGS) entry which is preliminary data.</text>
</comment>
<evidence type="ECO:0000313" key="3">
    <source>
        <dbReference type="Proteomes" id="UP001218218"/>
    </source>
</evidence>
<name>A0AAD7A6S0_9AGAR</name>
<accession>A0AAD7A6S0</accession>
<proteinExistence type="predicted"/>
<dbReference type="Proteomes" id="UP001218218">
    <property type="component" value="Unassembled WGS sequence"/>
</dbReference>
<dbReference type="EMBL" id="JARIHO010000015">
    <property type="protein sequence ID" value="KAJ7350073.1"/>
    <property type="molecule type" value="Genomic_DNA"/>
</dbReference>
<evidence type="ECO:0000256" key="1">
    <source>
        <dbReference type="SAM" id="MobiDB-lite"/>
    </source>
</evidence>
<dbReference type="InterPro" id="IPR009027">
    <property type="entry name" value="Ribosomal_bL9/RNase_H1_N"/>
</dbReference>
<dbReference type="AlphaFoldDB" id="A0AAD7A6S0"/>
<feature type="compositionally biased region" description="Pro residues" evidence="1">
    <location>
        <begin position="89"/>
        <end position="109"/>
    </location>
</feature>
<feature type="region of interest" description="Disordered" evidence="1">
    <location>
        <begin position="150"/>
        <end position="194"/>
    </location>
</feature>
<feature type="region of interest" description="Disordered" evidence="1">
    <location>
        <begin position="85"/>
        <end position="117"/>
    </location>
</feature>